<name>A0A0S3T1Z8_PHAAN</name>
<evidence type="ECO:0000256" key="1">
    <source>
        <dbReference type="SAM" id="MobiDB-lite"/>
    </source>
</evidence>
<sequence>MKPLVSGKNKNAPSVIDRSQRCKTPEITSTSIEHTKCRNESNIPMQQQKFEIFKSTHHSLRLMIQLEKPKFNKDL</sequence>
<keyword evidence="3" id="KW-1185">Reference proteome</keyword>
<protein>
    <submittedName>
        <fullName evidence="2">Uncharacterized protein</fullName>
    </submittedName>
</protein>
<dbReference type="EMBL" id="AP015043">
    <property type="protein sequence ID" value="BAT99270.1"/>
    <property type="molecule type" value="Genomic_DNA"/>
</dbReference>
<organism evidence="2 3">
    <name type="scientific">Vigna angularis var. angularis</name>
    <dbReference type="NCBI Taxonomy" id="157739"/>
    <lineage>
        <taxon>Eukaryota</taxon>
        <taxon>Viridiplantae</taxon>
        <taxon>Streptophyta</taxon>
        <taxon>Embryophyta</taxon>
        <taxon>Tracheophyta</taxon>
        <taxon>Spermatophyta</taxon>
        <taxon>Magnoliopsida</taxon>
        <taxon>eudicotyledons</taxon>
        <taxon>Gunneridae</taxon>
        <taxon>Pentapetalae</taxon>
        <taxon>rosids</taxon>
        <taxon>fabids</taxon>
        <taxon>Fabales</taxon>
        <taxon>Fabaceae</taxon>
        <taxon>Papilionoideae</taxon>
        <taxon>50 kb inversion clade</taxon>
        <taxon>NPAAA clade</taxon>
        <taxon>indigoferoid/millettioid clade</taxon>
        <taxon>Phaseoleae</taxon>
        <taxon>Vigna</taxon>
    </lineage>
</organism>
<reference evidence="2 3" key="1">
    <citation type="journal article" date="2015" name="Sci. Rep.">
        <title>The power of single molecule real-time sequencing technology in the de novo assembly of a eukaryotic genome.</title>
        <authorList>
            <person name="Sakai H."/>
            <person name="Naito K."/>
            <person name="Ogiso-Tanaka E."/>
            <person name="Takahashi Y."/>
            <person name="Iseki K."/>
            <person name="Muto C."/>
            <person name="Satou K."/>
            <person name="Teruya K."/>
            <person name="Shiroma A."/>
            <person name="Shimoji M."/>
            <person name="Hirano T."/>
            <person name="Itoh T."/>
            <person name="Kaga A."/>
            <person name="Tomooka N."/>
        </authorList>
    </citation>
    <scope>NUCLEOTIDE SEQUENCE [LARGE SCALE GENOMIC DNA]</scope>
    <source>
        <strain evidence="3">cv. Shumari</strain>
    </source>
</reference>
<dbReference type="Proteomes" id="UP000291084">
    <property type="component" value="Chromosome 10"/>
</dbReference>
<proteinExistence type="predicted"/>
<dbReference type="AlphaFoldDB" id="A0A0S3T1Z8"/>
<accession>A0A0S3T1Z8</accession>
<gene>
    <name evidence="2" type="primary">Vigan.10G067200</name>
    <name evidence="2" type="ORF">VIGAN_10067200</name>
</gene>
<evidence type="ECO:0000313" key="3">
    <source>
        <dbReference type="Proteomes" id="UP000291084"/>
    </source>
</evidence>
<feature type="region of interest" description="Disordered" evidence="1">
    <location>
        <begin position="1"/>
        <end position="22"/>
    </location>
</feature>
<evidence type="ECO:0000313" key="2">
    <source>
        <dbReference type="EMBL" id="BAT99270.1"/>
    </source>
</evidence>